<dbReference type="Gene3D" id="3.10.180.10">
    <property type="entry name" value="2,3-Dihydroxybiphenyl 1,2-Dioxygenase, domain 1"/>
    <property type="match status" value="1"/>
</dbReference>
<dbReference type="EMBL" id="JAAXQQ010000004">
    <property type="protein sequence ID" value="MBY3064527.1"/>
    <property type="molecule type" value="Genomic_DNA"/>
</dbReference>
<reference evidence="1" key="1">
    <citation type="submission" date="2020-04" db="EMBL/GenBank/DDBJ databases">
        <title>Global-level population genomics supports evidence of horizontal gene transfer on evolution of Rhizobia in Lentils.</title>
        <authorList>
            <person name="Gai Y."/>
            <person name="Cook D."/>
            <person name="Riely B."/>
        </authorList>
    </citation>
    <scope>NUCLEOTIDE SEQUENCE</scope>
    <source>
        <strain evidence="1">TLR9</strain>
    </source>
</reference>
<name>A0AB35FCU2_9HYPH</name>
<accession>A0AB35FCU2</accession>
<proteinExistence type="predicted"/>
<evidence type="ECO:0000313" key="2">
    <source>
        <dbReference type="Proteomes" id="UP000758022"/>
    </source>
</evidence>
<dbReference type="InterPro" id="IPR029068">
    <property type="entry name" value="Glyas_Bleomycin-R_OHBP_Dase"/>
</dbReference>
<evidence type="ECO:0000313" key="1">
    <source>
        <dbReference type="EMBL" id="MBY3064527.1"/>
    </source>
</evidence>
<dbReference type="RefSeq" id="WP_221978973.1">
    <property type="nucleotide sequence ID" value="NZ_JAAXQQ010000004.1"/>
</dbReference>
<protein>
    <submittedName>
        <fullName evidence="1">Uncharacterized protein</fullName>
    </submittedName>
</protein>
<dbReference type="Proteomes" id="UP000758022">
    <property type="component" value="Unassembled WGS sequence"/>
</dbReference>
<organism evidence="1 2">
    <name type="scientific">Rhizobium laguerreae</name>
    <dbReference type="NCBI Taxonomy" id="1076926"/>
    <lineage>
        <taxon>Bacteria</taxon>
        <taxon>Pseudomonadati</taxon>
        <taxon>Pseudomonadota</taxon>
        <taxon>Alphaproteobacteria</taxon>
        <taxon>Hyphomicrobiales</taxon>
        <taxon>Rhizobiaceae</taxon>
        <taxon>Rhizobium/Agrobacterium group</taxon>
        <taxon>Rhizobium</taxon>
    </lineage>
</organism>
<sequence>MRILGKKVRTYVERPKFEQVISFYEKLHNTSSELRFDIHEGCINVAIVGDIMIFSGTAEALAEIRHIQATFLVDALDDFLLLLIARGGEVLRVTYNDRLGRHLWMRNPDDLVVDYLESGIW</sequence>
<gene>
    <name evidence="1" type="ORF">HFO74_13955</name>
</gene>
<comment type="caution">
    <text evidence="1">The sequence shown here is derived from an EMBL/GenBank/DDBJ whole genome shotgun (WGS) entry which is preliminary data.</text>
</comment>
<dbReference type="AlphaFoldDB" id="A0AB35FCU2"/>